<dbReference type="Gene3D" id="3.30.559.30">
    <property type="entry name" value="Nonribosomal peptide synthetase, condensation domain"/>
    <property type="match status" value="7"/>
</dbReference>
<dbReference type="InterPro" id="IPR036736">
    <property type="entry name" value="ACP-like_sf"/>
</dbReference>
<evidence type="ECO:0000256" key="3">
    <source>
        <dbReference type="ARBA" id="ARBA00022450"/>
    </source>
</evidence>
<dbReference type="Pfam" id="PF00501">
    <property type="entry name" value="AMP-binding"/>
    <property type="match status" value="7"/>
</dbReference>
<sequence>MIPLSFAQRRLWFIDQLEGPSATYNIPIALRLSGRVDRAALGAALRDVIGRHEVLRTLFAVADGEPYQRILEVEEVEWDLQLVELPATAGAEELAEAVAGAMGHVFDLSADLPIRAWLCSAGPDEHALAVVVHHIAGDGWSMAPLARDVSVAYAARCEGRAPAWEPLAVQYADYTLWQRELLGADSDTDSVISRQVAYWRETLAGAPEELALPFDRSRPAVASYRGHTVPLEVPAQVHARLVEMARAEGVTTFMVLQAALAVLLSRLGAGTDIPIGASVAGRTDVELRDLVGFFVNTLVLRTDLSGDPTFRDLLAQVRESGLSAFAHQDVPFERLVEELAPARSLARHPLFQVMLTVQNIAEAVVDLPGAQATGMPADFSAGPATAKFDLSMSVNEAFSATGTPDGLGGALTVAADLFDAASAERIAARWARLLELLAGDPQLRLSAVDVLDETERRQVLTEWNDTAAELPDASVAGLFEAQAVRMPDAVAVVCDGTEVTYAELDARANRLANHLAEQGVGAESVVGLCLPRGIDMITAILAVWKAGAGYLPLDAEQPVERLAYMVADSGAALLLGTQSVLAGLPVGAVPTLALDTAAVAEALDGRAATAPGVAPARGGLAYVIYTSGSTGQPKGVAVTHGSLANYVSSVPARLGLGEAGGRYALLQAQVTDLGNTIVFASLATGGQLHILDEGAATDPAAVAAYLAEHAIDYVKAVPSHLAALGAAAGLERVLPAGSLILGGEAAPAAWVRELLAAAGDRGVFNHYGPTETTIGVATTRLGCELPAGGVVPIGSPIANTRLYVLDEWLHPVAPGVTGELYVAGAGLARGYVGRAGLTAERFVASPYASGERLYRTGDLARWNTDGQVEYLGRADDQVKIRGFRIELGEVQAVVAAHPQVAQAAVIAREDIPGDKRLVAYVVPAKADEQLSASVRQFVAQQLPEHMVPSAVVMLEALPLTGNGKLDRKALPAPEYAAGSGRGPSSVREEILCTAFAEALGVESVGVDDDFFALGGHSLLAIRLVEWLRGRGVSISVRALFQTPTVAGLAVAAGAEQVVVPANAIPVDAREITPEMLPLVELSAAEVERIVATVEGGAANVADVYPLAPLQEGLHFHHLLADGGEDAYVTPTVLEFDSRARLDAFVDALQRVVDRHDILRTAIVWEGLREPVQVVWRHAALPVETVVLDLQGTDPVGELVALGGLSMDLGRAPLLGLHTAAEPGTGRWLALLRMHHMVRDHTAMMVMLEEVQAFLAGRGGELAVPLPFRDFVAQARAGMGGGEHERFFAGLLGDVTEPTAPFGLLDVRGDGWDSVEAQLEFAPELSGRLRDVARRLGSSPATLLHLAWARVLAAVSGRDDVVFGTVLFGRMNAGAGSDRVPGPFMNTLPVRVRTDELGVLAAVSAMRGQLAELLEHEHAPLAVAQRASGVAGDTPLFTSLFNYRHNSGQNQDESQELAGVRTRFTHDRTNYPLSVAVDDDGDWMGLAVAAVAPVDPVAVATLVGTAVENLVAVLEAALEGGPDVALSAVDVLGEAERRRVLVEWNDTAAELASVTVPELFEAQVARTPDAVAVACDGIEVSYAELDARANRLARYLVGQGVGPESMVAVCMERGVDLMVALFGVLKAGGAYLPVDPAYPAERISYLFEDAAPVVALVSAGTAEVVSQSTAAVVVLDSPVVVETLTALPSGGLGTEERLAPVTPGHPAYVIYTSGSTGRPKGVVVEHRSVAALLAWASREFSAEEFTRVLAATSLNFDVSVFELFGPLVSGGSIEIVRDLLALADQERGPWPVSLISAVPSAFAQVLGGSGLDARARTVVLAGEALTAQAVGSIRKALPGVRVANIYGPTEATVYSTAWYTDGEVDSTPPIGRPISNARVYVLDGSLRPAPVGVAGELYIAGAGLARGYLRRAGLTAERFVADPYGPAGSRLYRTGDLVRWSTDGQVEYLGRVDEQVKVRGFRIELGEVQAVVAAHPQVAQAAVVAREDVAGDKRLVAYVVPTDGDAGLGALVREFTAERLPGHMVPSAVVVLDALPLSVNGKLDRKALPAPEYAVGVGRGPSSVREEILCAAFAEVLGLASVGVDDDFFALGGHSLLAVRLVSRIRILLGLEVSLRELFETPTVAGLAARLAEAGAARVALTAGERPERVPLSFAQRRLWFIGQLEGPSATYNVPVALRLSGKLERAALAAALRDVIGRHEVLRTVFPMADGEPYQHIIGAETLTWDLQSSELAAAELTDAVATAAQYAFDLSSEVPIRASLFSVAPDEHVLVVTVHHIAGDGWSMGPLARDISTAYAARCEGRFPEWEPLAVQYADYALWQRELLGDEQDPESLINRQVAYWRETLEGAPEELDLPVDRPRPPVASHGGHRAEVGISAEVHERLVEVARAEGVTTFMVLQAALAVLLSRLGAGTDIPIGSPIAGRTDAALGELVGFFVNTLVLRTDLSGDPTFGEVLGRVREAGLSAFGHQDVPFERLVEELAPVRSMARHPLFQVMLTLQNNAEAVLDLPGLEAQGLPSGASAVKFDLDVIVGEEFDADGAPAGLDVAVAAASDLFDPATAERLAGSFARVLGLLVAEPWVRVGAVEVVGEVERRQLLVEWNDTAAEVVVGTVPELFEAQVARAPGAVAVVAGGVEVSYGELDERANRLARYLVGRGVGPESVVAVCLERGVELMVALLGVLKAGGAYLPVDPAYPVERIGYMVEDAGPVVVLASSVTASAVPAGVSVVVLDAPGVVEALAVVEGGVPVGVGLLPVHPAYVIYTSGSTGRPKGVVVSHRGVASLVAGHVRYLGVGSGCRVGQFASASFDTFGWEWFMALLSGAALVVVPGERRLGEALPRFLAEQGVTHVTLPPAVLATLDEGSIDRGVVLVVAGEACPPEVMARWARGRVMFNSYGPTETTVDATLWRCDPESGVVAIGSPVVNMRVFVLDGSLEPVPVGVAGELYVSGVGLARGYLGRAGLTAERFVADPFGGVGERLYRTGDRARWTADGRLVFAGRADDQVKIRGFRIEPGEVANVVAGHASVAQAVVVAREDEPGEVRLVAYVVPVVGVERAGLAGAVVELAAERLPDYMVPSAVVLLDELPLTVNKKLDRKALPAPTYTTGAGRGPVNLREELLCAVFAQVLGVASVGVDDDFFALGGHSLLATRLISRVRVVLGVEVALRVLFEAPTVAGFAARLAEAGEARIALVAGERPERLPLSFAQRRLWFIGQLEGPGATYNIPTALRLSGDVDREALNAALRDVIGRHEVLRTTFPTADGEPYQHVIGTEELSWALQFHEVASSGLADAVAEAAGYAFDLSAELPIRACLISAGADERVLVVTIHHIAGDGWSMGPLARDVSTAYAARCEGRAPEWEPLAVQYADYALWQRELLGDEHDPDSVMSRQIAYWHDTLAGAPEELELPFDRPRPPVAGHRGHTVPLEVPAQVHERLVELARAEGVTTFMVLQAALAVLLSRLGAGTDIPIGSANAGRTDEALDELVGFFVNTLVLRTDLSGDPTFREVLGRVREAGLSAFGHQDVPFERLVEELAPVRSMARHPLFQVMLTLQNNAEAVLDLPGAQAGGISAGALAAKFDLDVIVGEEFDAKGAPVGLRGSLTVAADLFEPQTAERIAGALARVLELLVGDPQLRLGAVDVLDEADRRRVLVEWNAAAVEAAPATLPELFEARVARTPDAVAVVFEGTEVSYAELDARANRLARYLVGQGVGPESIVAVCLERGVELVAALLGVLKAGGAYLPIDPAYPAERIAYTLTDAGAESVLTTEALRDRVAEFEGPVVALDEATTAAELAALDGAVPTGRELSPEHPAYVIYTSGSTGRPKGVAVTHRNVTGLFAQTQGLFEFGPDDVWSWFHSFAFDFSVWELWGALLHGGRVAVVSYETSRSPEEFLGLLERERVTMLSQTPSAFYQLMAAEERRPEAVASLRAVVFGGEALDPARLSGWWARHADGGPRLINMYGITETTVHVTFKALDADSGEAGSVIGRGIPGLSTYVLDERLNPVPVGVAGEVYVAGGQLARGYLGQPGLTAQRFVACPFTAAGSGPILPGGGQGGRMYRTGDRARWNADGQLQFVGRADEQVKVRGFRIEPGEIGAVVAGHPQVAQAAVVAREDSPGDLRLVAYVVPAGDGVDVAGLPGVVRQFAGQQLPEHMVPAAVVVLDALPLTVNGKLDRKALPAPEYTVGAGRGPANLQEELLCAVFAQVLGVASVGVDDDFFALGGHSLLATRLISRVRVVLGVEVALRVLFEAPTVAGLAARLAGADRARVALTAGERPERVPLSFAQRRLWFIGQLEGRSATYNVPVALRLSGDVDRAALGAALRDVIGRHEVLRTVFAVADGEPYQRILTMDELDWDLQVVDLSTAEEDLAGAMAEAAKYAFDLASEVAIRAWLFSAGPDEHVLMVTVHHIAADGWSMGPLARDVSTAYAARCEGRAPEWAPLPVQYADYALWQRELLGDEQDPESLINRQVAYWRETLAGAPEELGLPFDRPRPSVASHRGHTVPLDVPAEVHAGLLEVARAEGVTTFMVLQAALAVLLSRLGAGTDIPIGSANAGRTDEALDDLVGGFVNTLVLRADLSGNPTFGEVLERVREAGLSGFAHQDVPFERLVEELAPSRSMARHPLFQVVLTKQNTIEAVLDLQGVQTGGVSASSASGSRAAKFDLDVMVGEVFDAEGGPVGLRGSVTVAADLFDAGVAGRIAGGLARVLELLAGDPGLRLSAVDVLDAGERRQVLTGWNDTAVEVPSLMVHQLFEAQAARVPDAVAIVADGIGVSYGELDARANRLAHYLVGQGVGPESVVGLSLPRGVEMIAAILAVWKAGAGYLPIDPVQPAERIAFMMRDSRAALVLTTDETLEDLPSVGVRLVAVDGTLVAMQLAAAPVSAPRVSVVPDGLAYVIYTSGSTGRPKGVAVTYGSLANYVSSVPSRVGFGAAGGRYALLQAQATDLGNTVVFASLATGGELHVLDEEAVTDPAAVAGYLADRRIDYLKAVPSHLAALSAAGSGGAAGVLPGRSLVLGGEAASPALVGELLAAAGGCGVFNHYGPTEATIGVATTRLTEELVATGVVPIGSPIGNTALYVLDEFLSPVAPGVVGELYIAGAGLARGYVGRAGLTAERFVASPFVAGVRMYRTGDRARWTADGQVVFLGRADDQVKVRGFRIEPAEVASVLSGHPLVEQAVVVAREDSPGDVRLIAYVVPADEDLDEGGLSAGVRKFAGQRLPEHMVPAAVVVLEALPLTGNGKLDRKALPAPDFAAAAGAGRGPATLQEEILCAAFAEVLGLPSVGVEDDFFDLGGHSLLAVRLVSRIRVVLGVEIEIRVLFEAPTVAGLAARLAEAGAARVALTAGERPERVPLSFAQRRLWFIGQLEGPSATYNTPMALRLSGDVDQEALGAALRDLLGRHEVLRTVFPVADGEPYQHVLTMDELAWELSVAEVAPAELAAAVAEARAHAFDLSAEVPIRAWLFKDGAEEQVLVLTVHHIASDGWSTGPLARDVSTAYAARCEGRAPQWTPLPVQYADYALWQRELLGDEQDPQSVLSRQVAYWRDTLAGAPEELALPFDHARPAAASYRGHRVPLEVPAQVHARLVELARAEGVTTYMVLQAALAVLLSRLGAGTDIPIGSPNAGRTDEALDDLIGFFVNTLVLRTDLSGDPTFAELFSRVRESGLSAFAHQDVPFERLVEELAPTRSLARHPLFQVSLTLQNNAEAVVDLPGVQAGGTPSALSAGAAVAKFDLDVSVAEAFDEDGAPAGLRGVVIAASDLFESDSVARLARRLTRVLELLAGDPQLRLSAVDVLDEAERRRILLEWNDTAVDLAPATVPELFEAQVARTPQAVAIASDGFEVSYAELDARANRLAHHLAGQGVGPESVVGVVLERGVDLVVALLGVQKAGGAYLPIDPAYPAARIAYTLTDAQAAVVLTTAESAEVLPEGTARILLDEPVTVAALAELDGAVPPARALLPGHPAYVIYTSGSTGRPKGVVVPHAGVGSLLAAQAERFAVDEASRMLQFASVGFDAASAEMLVALCSGACLVVAPAAELLPGAGLAELVARQGVTHVTLPPAVLAVLAREDLRSVSTLVSAGEALAGDLVAKWAPGRRLVNAYGPTEATVCATMTRPLAADDQPCIGGPITNARVYVLDASLAPVAPGVVGELYIAGSGLARGYVGRAGLTAERFVASPFASGGRLYRTGDLARWNAGGQLEYLGRADDQVKIRGFRIEPGEVQAVLAGHPLVAQAAVVVREDSPGDRRLVGYLVPAEGGEQLADSVRQLAVQRLPEYMVPAALVVLDELPLTVNGKLDRRALPAPEYAAGSGRGPSSVREEILCAAFAEVLGVASVGVDDDFFALGGHSLLAVRLVEWLRGRGVSVSVRALFQTPTVAGLAAVAGAEQIVVPANAIPADAQVITPEMLPLVELSAEEVERVVATVEGGAANVADVYPLAPLQEGLLFHHLLAAGGEDAYVTPMVVEFDSRERLDAFLGALQQVVDRHDVYRTAIVWEGLREPVQVVWRRAALPVETVVLDPQGTDPVAELVAAGGLSMDLGRAPLVGLHVAAEPGGDRWLGLLRMHHMVQDHTAVEVVMEEVQAFLTGRGDQLAEPQSFREFVAQARVGVDSGEHEKFFTELLGDVTEPTAPFGLVDVHGVGADSTRGVTDFTPELVGRLREVSRRLGSSTATVMHVAWARVLAAVSGRDDVVFGTVLFGRMNAGAGSDRAAGPFINTLPVRVRTDELGALAAVSAMRGQLAELLEHEHAPLAVAQQASGVAGDTPLFTSLFNYRHNADPSEAEPQDEGIEGIRTVFSRERTNYPLSVAVDDNGSVIGLAVDAVAGVDPEAVAELVSTATENLVAALEAALDSGSDLPLGAVEVLGEAERRRVVVQWNDTGVEVAGVVVPELFAGQVVRHPGSVAVVFEGVELSYGELDARANRLAHLLVGRGVGAESVVGLCLPRGIEMVVSILAVWKAGGAYVPLDPEYPVERLAFMVADSGAGVVVGRRDVVGGLVDGFGVEGLVWLDDVSVVGELAGLPVSAPGVSVGLGGLAYVIYTSGSTGVPKGVAVSHGSLANLVGVFGPLMGVGPGVGVLQFASFSFDASVLDVAVTLGWGGSLVVAGVGERAEPGLLRGLVGSAGVRSASVVPSLLGVLEPGDLAGVGSLVVGAEAIGAGLARVWSGGRRLVNTYGPTEATVIVAAGVVDPGVEGVVPFGSPVANSRLFVLDGLLRPVAPGVVGELYVAGVQLARGYVGRAGLTGERFVANPFELGARMYRTGDLARWTGDGRLVFAGRADEQVKVRGFRIELGEVQSVVAGHPLVAQAAVVAREDVPGDKRLVAYVVPTGTGSEDGLAASVREFAAERLPGYMVPAAVVVLGALPLTVNGKLDRRVLPAPEYAATAGSGRGPSTPQEEILCEAFAQVLGLEKVGVDDDFFALGGHSLLAVRLISRVRAALGVEVEIGALFEAPTVAGFALRIGEVKSTRPALRPMRNREDS</sequence>
<dbReference type="GO" id="GO:0031177">
    <property type="term" value="F:phosphopantetheine binding"/>
    <property type="evidence" value="ECO:0007669"/>
    <property type="project" value="InterPro"/>
</dbReference>
<comment type="caution">
    <text evidence="6">The sequence shown here is derived from an EMBL/GenBank/DDBJ whole genome shotgun (WGS) entry which is preliminary data.</text>
</comment>
<dbReference type="InterPro" id="IPR001242">
    <property type="entry name" value="Condensation_dom"/>
</dbReference>
<keyword evidence="4" id="KW-0597">Phosphoprotein</keyword>
<dbReference type="EMBL" id="JACHJV010000001">
    <property type="protein sequence ID" value="MBB4921112.1"/>
    <property type="molecule type" value="Genomic_DNA"/>
</dbReference>
<dbReference type="Gene3D" id="3.30.300.30">
    <property type="match status" value="7"/>
</dbReference>
<dbReference type="FunFam" id="3.30.559.10:FF:000012">
    <property type="entry name" value="Non-ribosomal peptide synthetase"/>
    <property type="match status" value="3"/>
</dbReference>
<protein>
    <submittedName>
        <fullName evidence="6">Amino acid adenylation domain-containing protein</fullName>
    </submittedName>
</protein>
<organism evidence="6 7">
    <name type="scientific">Kitasatospora kifunensis</name>
    <name type="common">Streptomyces kifunensis</name>
    <dbReference type="NCBI Taxonomy" id="58351"/>
    <lineage>
        <taxon>Bacteria</taxon>
        <taxon>Bacillati</taxon>
        <taxon>Actinomycetota</taxon>
        <taxon>Actinomycetes</taxon>
        <taxon>Kitasatosporales</taxon>
        <taxon>Streptomycetaceae</taxon>
        <taxon>Kitasatospora</taxon>
    </lineage>
</organism>
<dbReference type="NCBIfam" id="NF004282">
    <property type="entry name" value="PRK05691.1"/>
    <property type="match status" value="8"/>
</dbReference>
<comment type="similarity">
    <text evidence="2">Belongs to the ATP-dependent AMP-binding enzyme family.</text>
</comment>
<feature type="domain" description="Carrier" evidence="5">
    <location>
        <begin position="982"/>
        <end position="1056"/>
    </location>
</feature>
<feature type="domain" description="Carrier" evidence="5">
    <location>
        <begin position="6322"/>
        <end position="6396"/>
    </location>
</feature>
<dbReference type="Pfam" id="PF13193">
    <property type="entry name" value="AMP-binding_C"/>
    <property type="match status" value="7"/>
</dbReference>
<dbReference type="InterPro" id="IPR025110">
    <property type="entry name" value="AMP-bd_C"/>
</dbReference>
<dbReference type="CDD" id="cd05930">
    <property type="entry name" value="A_NRPS"/>
    <property type="match status" value="4"/>
</dbReference>
<dbReference type="FunFam" id="3.40.50.980:FF:000002">
    <property type="entry name" value="Enterobactin synthetase component F"/>
    <property type="match status" value="1"/>
</dbReference>
<dbReference type="GO" id="GO:0005829">
    <property type="term" value="C:cytosol"/>
    <property type="evidence" value="ECO:0007669"/>
    <property type="project" value="TreeGrafter"/>
</dbReference>
<dbReference type="Gene3D" id="2.30.38.10">
    <property type="entry name" value="Luciferase, Domain 3"/>
    <property type="match status" value="6"/>
</dbReference>
<dbReference type="CDD" id="cd19540">
    <property type="entry name" value="LCL_NRPS-like"/>
    <property type="match status" value="5"/>
</dbReference>
<dbReference type="PROSITE" id="PS00455">
    <property type="entry name" value="AMP_BINDING"/>
    <property type="match status" value="7"/>
</dbReference>
<evidence type="ECO:0000256" key="2">
    <source>
        <dbReference type="ARBA" id="ARBA00006432"/>
    </source>
</evidence>
<dbReference type="FunFam" id="3.30.300.30:FF:000010">
    <property type="entry name" value="Enterobactin synthetase component F"/>
    <property type="match status" value="7"/>
</dbReference>
<feature type="domain" description="Carrier" evidence="5">
    <location>
        <begin position="5267"/>
        <end position="5342"/>
    </location>
</feature>
<feature type="domain" description="Carrier" evidence="5">
    <location>
        <begin position="3112"/>
        <end position="3187"/>
    </location>
</feature>
<dbReference type="CDD" id="cd17643">
    <property type="entry name" value="A_NRPS_Cytc1-like"/>
    <property type="match status" value="1"/>
</dbReference>
<dbReference type="Gene3D" id="1.10.1200.10">
    <property type="entry name" value="ACP-like"/>
    <property type="match status" value="6"/>
</dbReference>
<gene>
    <name evidence="6" type="ORF">FHR34_000105</name>
</gene>
<dbReference type="FunFam" id="3.40.50.980:FF:000001">
    <property type="entry name" value="Non-ribosomal peptide synthetase"/>
    <property type="match status" value="7"/>
</dbReference>
<dbReference type="PANTHER" id="PTHR45527:SF1">
    <property type="entry name" value="FATTY ACID SYNTHASE"/>
    <property type="match status" value="1"/>
</dbReference>
<dbReference type="FunFam" id="3.40.50.12780:FF:000012">
    <property type="entry name" value="Non-ribosomal peptide synthetase"/>
    <property type="match status" value="6"/>
</dbReference>
<dbReference type="SUPFAM" id="SSF52777">
    <property type="entry name" value="CoA-dependent acyltransferases"/>
    <property type="match status" value="14"/>
</dbReference>
<dbReference type="Pfam" id="PF00668">
    <property type="entry name" value="Condensation"/>
    <property type="match status" value="7"/>
</dbReference>
<dbReference type="InterPro" id="IPR029058">
    <property type="entry name" value="AB_hydrolase_fold"/>
</dbReference>
<dbReference type="SUPFAM" id="SSF56801">
    <property type="entry name" value="Acetyl-CoA synthetase-like"/>
    <property type="match status" value="7"/>
</dbReference>
<evidence type="ECO:0000259" key="5">
    <source>
        <dbReference type="PROSITE" id="PS50075"/>
    </source>
</evidence>
<comment type="cofactor">
    <cofactor evidence="1">
        <name>pantetheine 4'-phosphate</name>
        <dbReference type="ChEBI" id="CHEBI:47942"/>
    </cofactor>
</comment>
<dbReference type="InterPro" id="IPR020845">
    <property type="entry name" value="AMP-binding_CS"/>
</dbReference>
<dbReference type="GO" id="GO:0043041">
    <property type="term" value="P:amino acid activation for nonribosomal peptide biosynthetic process"/>
    <property type="evidence" value="ECO:0007669"/>
    <property type="project" value="TreeGrafter"/>
</dbReference>
<dbReference type="FunFam" id="2.30.38.10:FF:000001">
    <property type="entry name" value="Non-ribosomal peptide synthetase PvdI"/>
    <property type="match status" value="5"/>
</dbReference>
<dbReference type="Gene3D" id="3.30.559.10">
    <property type="entry name" value="Chloramphenicol acetyltransferase-like domain"/>
    <property type="match status" value="7"/>
</dbReference>
<evidence type="ECO:0000256" key="1">
    <source>
        <dbReference type="ARBA" id="ARBA00001957"/>
    </source>
</evidence>
<dbReference type="InterPro" id="IPR010071">
    <property type="entry name" value="AA_adenyl_dom"/>
</dbReference>
<dbReference type="InterPro" id="IPR023213">
    <property type="entry name" value="CAT-like_dom_sf"/>
</dbReference>
<keyword evidence="7" id="KW-1185">Reference proteome</keyword>
<dbReference type="InterPro" id="IPR006162">
    <property type="entry name" value="Ppantetheine_attach_site"/>
</dbReference>
<dbReference type="Gene3D" id="3.40.50.12780">
    <property type="entry name" value="N-terminal domain of ligase-like"/>
    <property type="match status" value="1"/>
</dbReference>
<dbReference type="InterPro" id="IPR000873">
    <property type="entry name" value="AMP-dep_synth/lig_dom"/>
</dbReference>
<feature type="domain" description="Carrier" evidence="5">
    <location>
        <begin position="7400"/>
        <end position="7475"/>
    </location>
</feature>
<feature type="domain" description="Carrier" evidence="5">
    <location>
        <begin position="4192"/>
        <end position="4267"/>
    </location>
</feature>
<dbReference type="CDD" id="cd19544">
    <property type="entry name" value="E-C_NRPS"/>
    <property type="match status" value="2"/>
</dbReference>
<dbReference type="GO" id="GO:0044550">
    <property type="term" value="P:secondary metabolite biosynthetic process"/>
    <property type="evidence" value="ECO:0007669"/>
    <property type="project" value="UniProtKB-ARBA"/>
</dbReference>
<dbReference type="InterPro" id="IPR009081">
    <property type="entry name" value="PP-bd_ACP"/>
</dbReference>
<dbReference type="CDD" id="cd17652">
    <property type="entry name" value="A_NRPS_CmdD_like"/>
    <property type="match status" value="1"/>
</dbReference>
<dbReference type="PANTHER" id="PTHR45527">
    <property type="entry name" value="NONRIBOSOMAL PEPTIDE SYNTHETASE"/>
    <property type="match status" value="1"/>
</dbReference>
<dbReference type="SMART" id="SM00823">
    <property type="entry name" value="PKS_PP"/>
    <property type="match status" value="7"/>
</dbReference>
<dbReference type="NCBIfam" id="TIGR01733">
    <property type="entry name" value="AA-adenyl-dom"/>
    <property type="match status" value="7"/>
</dbReference>
<accession>A0A7W7QWN0</accession>
<feature type="domain" description="Carrier" evidence="5">
    <location>
        <begin position="2059"/>
        <end position="2134"/>
    </location>
</feature>
<dbReference type="GO" id="GO:0017000">
    <property type="term" value="P:antibiotic biosynthetic process"/>
    <property type="evidence" value="ECO:0007669"/>
    <property type="project" value="UniProtKB-ARBA"/>
</dbReference>
<dbReference type="RefSeq" id="WP_184933497.1">
    <property type="nucleotide sequence ID" value="NZ_JACHJV010000001.1"/>
</dbReference>
<dbReference type="FunFam" id="1.10.1200.10:FF:000016">
    <property type="entry name" value="Non-ribosomal peptide synthase"/>
    <property type="match status" value="6"/>
</dbReference>
<dbReference type="SUPFAM" id="SSF47336">
    <property type="entry name" value="ACP-like"/>
    <property type="match status" value="7"/>
</dbReference>
<dbReference type="FunFam" id="1.10.1200.10:FF:000005">
    <property type="entry name" value="Nonribosomal peptide synthetase 1"/>
    <property type="match status" value="1"/>
</dbReference>
<dbReference type="InterPro" id="IPR042099">
    <property type="entry name" value="ANL_N_sf"/>
</dbReference>
<evidence type="ECO:0000313" key="7">
    <source>
        <dbReference type="Proteomes" id="UP000540506"/>
    </source>
</evidence>
<dbReference type="Gene3D" id="3.40.50.980">
    <property type="match status" value="12"/>
</dbReference>
<dbReference type="GO" id="GO:0003824">
    <property type="term" value="F:catalytic activity"/>
    <property type="evidence" value="ECO:0007669"/>
    <property type="project" value="InterPro"/>
</dbReference>
<name>A0A7W7QWN0_KITKI</name>
<dbReference type="Proteomes" id="UP000540506">
    <property type="component" value="Unassembled WGS sequence"/>
</dbReference>
<dbReference type="PROSITE" id="PS50075">
    <property type="entry name" value="CARRIER"/>
    <property type="match status" value="7"/>
</dbReference>
<dbReference type="InterPro" id="IPR020806">
    <property type="entry name" value="PKS_PP-bd"/>
</dbReference>
<evidence type="ECO:0000313" key="6">
    <source>
        <dbReference type="EMBL" id="MBB4921112.1"/>
    </source>
</evidence>
<dbReference type="PROSITE" id="PS00012">
    <property type="entry name" value="PHOSPHOPANTETHEINE"/>
    <property type="match status" value="7"/>
</dbReference>
<dbReference type="Gene3D" id="3.40.50.1820">
    <property type="entry name" value="alpha/beta hydrolase"/>
    <property type="match status" value="1"/>
</dbReference>
<dbReference type="GO" id="GO:0072330">
    <property type="term" value="P:monocarboxylic acid biosynthetic process"/>
    <property type="evidence" value="ECO:0007669"/>
    <property type="project" value="UniProtKB-ARBA"/>
</dbReference>
<dbReference type="GO" id="GO:0008610">
    <property type="term" value="P:lipid biosynthetic process"/>
    <property type="evidence" value="ECO:0007669"/>
    <property type="project" value="UniProtKB-ARBA"/>
</dbReference>
<keyword evidence="3" id="KW-0596">Phosphopantetheine</keyword>
<dbReference type="NCBIfam" id="NF003417">
    <property type="entry name" value="PRK04813.1"/>
    <property type="match status" value="8"/>
</dbReference>
<dbReference type="InterPro" id="IPR045851">
    <property type="entry name" value="AMP-bd_C_sf"/>
</dbReference>
<dbReference type="Pfam" id="PF00550">
    <property type="entry name" value="PP-binding"/>
    <property type="match status" value="7"/>
</dbReference>
<reference evidence="6 7" key="1">
    <citation type="submission" date="2020-08" db="EMBL/GenBank/DDBJ databases">
        <title>Sequencing the genomes of 1000 actinobacteria strains.</title>
        <authorList>
            <person name="Klenk H.-P."/>
        </authorList>
    </citation>
    <scope>NUCLEOTIDE SEQUENCE [LARGE SCALE GENOMIC DNA]</scope>
    <source>
        <strain evidence="6 7">DSM 41654</strain>
    </source>
</reference>
<evidence type="ECO:0000256" key="4">
    <source>
        <dbReference type="ARBA" id="ARBA00022553"/>
    </source>
</evidence>
<proteinExistence type="inferred from homology"/>